<keyword evidence="3" id="KW-1185">Reference proteome</keyword>
<comment type="caution">
    <text evidence="2">The sequence shown here is derived from an EMBL/GenBank/DDBJ whole genome shotgun (WGS) entry which is preliminary data.</text>
</comment>
<evidence type="ECO:0000313" key="3">
    <source>
        <dbReference type="Proteomes" id="UP000770015"/>
    </source>
</evidence>
<feature type="compositionally biased region" description="Basic and acidic residues" evidence="1">
    <location>
        <begin position="77"/>
        <end position="87"/>
    </location>
</feature>
<protein>
    <submittedName>
        <fullName evidence="2">Uncharacterized protein</fullName>
    </submittedName>
</protein>
<feature type="compositionally biased region" description="Low complexity" evidence="1">
    <location>
        <begin position="65"/>
        <end position="76"/>
    </location>
</feature>
<evidence type="ECO:0000256" key="1">
    <source>
        <dbReference type="SAM" id="MobiDB-lite"/>
    </source>
</evidence>
<gene>
    <name evidence="2" type="ORF">F5X68DRAFT_79400</name>
</gene>
<reference evidence="2" key="1">
    <citation type="journal article" date="2021" name="Nat. Commun.">
        <title>Genetic determinants of endophytism in the Arabidopsis root mycobiome.</title>
        <authorList>
            <person name="Mesny F."/>
            <person name="Miyauchi S."/>
            <person name="Thiergart T."/>
            <person name="Pickel B."/>
            <person name="Atanasova L."/>
            <person name="Karlsson M."/>
            <person name="Huettel B."/>
            <person name="Barry K.W."/>
            <person name="Haridas S."/>
            <person name="Chen C."/>
            <person name="Bauer D."/>
            <person name="Andreopoulos W."/>
            <person name="Pangilinan J."/>
            <person name="LaButti K."/>
            <person name="Riley R."/>
            <person name="Lipzen A."/>
            <person name="Clum A."/>
            <person name="Drula E."/>
            <person name="Henrissat B."/>
            <person name="Kohler A."/>
            <person name="Grigoriev I.V."/>
            <person name="Martin F.M."/>
            <person name="Hacquard S."/>
        </authorList>
    </citation>
    <scope>NUCLEOTIDE SEQUENCE</scope>
    <source>
        <strain evidence="2">MPI-SDFR-AT-0117</strain>
    </source>
</reference>
<accession>A0A9P8VDF0</accession>
<evidence type="ECO:0000313" key="2">
    <source>
        <dbReference type="EMBL" id="KAH6688356.1"/>
    </source>
</evidence>
<dbReference type="EMBL" id="JAGSXJ010000009">
    <property type="protein sequence ID" value="KAH6688356.1"/>
    <property type="molecule type" value="Genomic_DNA"/>
</dbReference>
<proteinExistence type="predicted"/>
<feature type="region of interest" description="Disordered" evidence="1">
    <location>
        <begin position="63"/>
        <end position="115"/>
    </location>
</feature>
<organism evidence="2 3">
    <name type="scientific">Plectosphaerella plurivora</name>
    <dbReference type="NCBI Taxonomy" id="936078"/>
    <lineage>
        <taxon>Eukaryota</taxon>
        <taxon>Fungi</taxon>
        <taxon>Dikarya</taxon>
        <taxon>Ascomycota</taxon>
        <taxon>Pezizomycotina</taxon>
        <taxon>Sordariomycetes</taxon>
        <taxon>Hypocreomycetidae</taxon>
        <taxon>Glomerellales</taxon>
        <taxon>Plectosphaerellaceae</taxon>
        <taxon>Plectosphaerella</taxon>
    </lineage>
</organism>
<name>A0A9P8VDF0_9PEZI</name>
<sequence length="203" mass="21967">MVSVLSLPITGLVRGSRRGGWADRWAGRTPRPGQGTDYSKSVMVRLIISICFSSSWLGKARQDRAGQAGPGSAAGEAEPRAGVREAGRGPCRSRAESKRRRRFVPRLDPGGQPEAYHGGVGRGMVPGCQAASLQLQVIEVWTWFLSSMTCPRGWVMDEGDCGHRVSDVASCELLQAGEMDVVGSEHLHRRQGFEHGGGEPERE</sequence>
<dbReference type="AlphaFoldDB" id="A0A9P8VDF0"/>
<dbReference type="Proteomes" id="UP000770015">
    <property type="component" value="Unassembled WGS sequence"/>
</dbReference>